<dbReference type="Proteomes" id="UP001597448">
    <property type="component" value="Unassembled WGS sequence"/>
</dbReference>
<feature type="signal peptide" evidence="1">
    <location>
        <begin position="1"/>
        <end position="30"/>
    </location>
</feature>
<dbReference type="InterPro" id="IPR032710">
    <property type="entry name" value="NTF2-like_dom_sf"/>
</dbReference>
<dbReference type="RefSeq" id="WP_209991329.1">
    <property type="nucleotide sequence ID" value="NZ_JBHUKY010000007.1"/>
</dbReference>
<gene>
    <name evidence="3" type="ORF">ACFSX3_01965</name>
</gene>
<dbReference type="EMBL" id="JBHUKY010000007">
    <property type="protein sequence ID" value="MFD2408615.1"/>
    <property type="molecule type" value="Genomic_DNA"/>
</dbReference>
<feature type="chain" id="PRO_5045143883" evidence="1">
    <location>
        <begin position="31"/>
        <end position="381"/>
    </location>
</feature>
<keyword evidence="1" id="KW-0732">Signal</keyword>
<keyword evidence="4" id="KW-1185">Reference proteome</keyword>
<organism evidence="3 4">
    <name type="scientific">Paenibacillus rhizoplanae</name>
    <dbReference type="NCBI Taxonomy" id="1917181"/>
    <lineage>
        <taxon>Bacteria</taxon>
        <taxon>Bacillati</taxon>
        <taxon>Bacillota</taxon>
        <taxon>Bacilli</taxon>
        <taxon>Bacillales</taxon>
        <taxon>Paenibacillaceae</taxon>
        <taxon>Paenibacillus</taxon>
    </lineage>
</organism>
<evidence type="ECO:0000259" key="2">
    <source>
        <dbReference type="Pfam" id="PF07833"/>
    </source>
</evidence>
<protein>
    <submittedName>
        <fullName evidence="3">Stalk domain-containing protein</fullName>
    </submittedName>
</protein>
<dbReference type="Gene3D" id="3.10.450.50">
    <property type="match status" value="1"/>
</dbReference>
<comment type="caution">
    <text evidence="3">The sequence shown here is derived from an EMBL/GenBank/DDBJ whole genome shotgun (WGS) entry which is preliminary data.</text>
</comment>
<evidence type="ECO:0000313" key="4">
    <source>
        <dbReference type="Proteomes" id="UP001597448"/>
    </source>
</evidence>
<proteinExistence type="predicted"/>
<evidence type="ECO:0000256" key="1">
    <source>
        <dbReference type="SAM" id="SignalP"/>
    </source>
</evidence>
<dbReference type="Pfam" id="PF07833">
    <property type="entry name" value="Cu_amine_oxidN1"/>
    <property type="match status" value="1"/>
</dbReference>
<accession>A0ABW5F0P5</accession>
<dbReference type="Gene3D" id="3.30.457.10">
    <property type="entry name" value="Copper amine oxidase-like, N-terminal domain"/>
    <property type="match status" value="1"/>
</dbReference>
<evidence type="ECO:0000313" key="3">
    <source>
        <dbReference type="EMBL" id="MFD2408615.1"/>
    </source>
</evidence>
<dbReference type="InterPro" id="IPR036582">
    <property type="entry name" value="Mao_N_sf"/>
</dbReference>
<feature type="domain" description="Copper amine oxidase-like N-terminal" evidence="2">
    <location>
        <begin position="44"/>
        <end position="119"/>
    </location>
</feature>
<reference evidence="4" key="1">
    <citation type="journal article" date="2019" name="Int. J. Syst. Evol. Microbiol.">
        <title>The Global Catalogue of Microorganisms (GCM) 10K type strain sequencing project: providing services to taxonomists for standard genome sequencing and annotation.</title>
        <authorList>
            <consortium name="The Broad Institute Genomics Platform"/>
            <consortium name="The Broad Institute Genome Sequencing Center for Infectious Disease"/>
            <person name="Wu L."/>
            <person name="Ma J."/>
        </authorList>
    </citation>
    <scope>NUCLEOTIDE SEQUENCE [LARGE SCALE GENOMIC DNA]</scope>
    <source>
        <strain evidence="4">CCM 8725</strain>
    </source>
</reference>
<sequence>MKKKIHMANVLYLLLITLLGVAMTANTVSAATASETAKGIRVYVQNKEIHPRAASVIQGGSVYVEFRSVVQALGFKFKYDAAGKQITATSEDASFKVDLKTEKTIVNGSLYTYDSNIPMVIGSGADALVALSLYSETDYISADYDKTNKIVKVYKDLQGKPKKVDLKKMQALIKAHYQTLDGFKSIDMLEMKSWGEYTVMLADVSFRKTETELLDRVEHVTLEMEHKPDASWMIHNIEINNTEYLNYTSLINKEVSVPAADKMAIRELLAAYSKAINDKDVDAELALQDPANLTADYEQGLRDLREWSTRKFDLEYTEEQAVIVSYSANQAVVYWVCTLQANNDPSKFKERLYSLTSVVKNEDRWYFDSNEEVALGREVIK</sequence>
<dbReference type="InterPro" id="IPR012854">
    <property type="entry name" value="Cu_amine_oxidase-like_N"/>
</dbReference>
<dbReference type="SUPFAM" id="SSF54427">
    <property type="entry name" value="NTF2-like"/>
    <property type="match status" value="1"/>
</dbReference>
<name>A0ABW5F0P5_9BACL</name>